<evidence type="ECO:0000259" key="4">
    <source>
        <dbReference type="Pfam" id="PF00251"/>
    </source>
</evidence>
<dbReference type="GO" id="GO:0005975">
    <property type="term" value="P:carbohydrate metabolic process"/>
    <property type="evidence" value="ECO:0007669"/>
    <property type="project" value="InterPro"/>
</dbReference>
<proteinExistence type="inferred from homology"/>
<keyword evidence="2" id="KW-0378">Hydrolase</keyword>
<dbReference type="InterPro" id="IPR050551">
    <property type="entry name" value="Fructan_Metab_Enzymes"/>
</dbReference>
<dbReference type="Proteomes" id="UP000245207">
    <property type="component" value="Unassembled WGS sequence"/>
</dbReference>
<dbReference type="SUPFAM" id="SSF75005">
    <property type="entry name" value="Arabinanase/levansucrase/invertase"/>
    <property type="match status" value="1"/>
</dbReference>
<feature type="domain" description="Glycosyl hydrolase family 32 N-terminal" evidence="4">
    <location>
        <begin position="87"/>
        <end position="237"/>
    </location>
</feature>
<reference evidence="5 6" key="1">
    <citation type="journal article" date="2018" name="Mol. Plant">
        <title>The genome of Artemisia annua provides insight into the evolution of Asteraceae family and artemisinin biosynthesis.</title>
        <authorList>
            <person name="Shen Q."/>
            <person name="Zhang L."/>
            <person name="Liao Z."/>
            <person name="Wang S."/>
            <person name="Yan T."/>
            <person name="Shi P."/>
            <person name="Liu M."/>
            <person name="Fu X."/>
            <person name="Pan Q."/>
            <person name="Wang Y."/>
            <person name="Lv Z."/>
            <person name="Lu X."/>
            <person name="Zhang F."/>
            <person name="Jiang W."/>
            <person name="Ma Y."/>
            <person name="Chen M."/>
            <person name="Hao X."/>
            <person name="Li L."/>
            <person name="Tang Y."/>
            <person name="Lv G."/>
            <person name="Zhou Y."/>
            <person name="Sun X."/>
            <person name="Brodelius P.E."/>
            <person name="Rose J.K.C."/>
            <person name="Tang K."/>
        </authorList>
    </citation>
    <scope>NUCLEOTIDE SEQUENCE [LARGE SCALE GENOMIC DNA]</scope>
    <source>
        <strain evidence="6">cv. Huhao1</strain>
        <tissue evidence="5">Leaf</tissue>
    </source>
</reference>
<keyword evidence="3" id="KW-0326">Glycosidase</keyword>
<protein>
    <submittedName>
        <fullName evidence="5">Cell wall invertase</fullName>
    </submittedName>
</protein>
<evidence type="ECO:0000256" key="2">
    <source>
        <dbReference type="ARBA" id="ARBA00022801"/>
    </source>
</evidence>
<dbReference type="AlphaFoldDB" id="A0A2U1LII6"/>
<dbReference type="Pfam" id="PF00251">
    <property type="entry name" value="Glyco_hydro_32N"/>
    <property type="match status" value="1"/>
</dbReference>
<sequence length="255" mass="29304">MAISQLFVPILELYRSLRLQRTKQAHNYLIIINSCYTKHLAMMRITYVLLLVILLQVLHFDHVQSNTITLEALYGLRLEQPYRTAFHFQPPQNWMNGPMYYNGVYHNFYQHNPFGPLFGNIHWAHSVSHDLINWIPLEPALAPTDPFDKNGCYSGSTIILPGNKPVMLYTGADNKSHQVQNLAVPKDLSDPYLREWVKYSDEDEHGCSYPTSSASHDIKQHFRVCHVKNDEVVVASLGTSRGSSKKLSLDYLCQQ</sequence>
<comment type="similarity">
    <text evidence="1">Belongs to the glycosyl hydrolase 32 family.</text>
</comment>
<organism evidence="5 6">
    <name type="scientific">Artemisia annua</name>
    <name type="common">Sweet wormwood</name>
    <dbReference type="NCBI Taxonomy" id="35608"/>
    <lineage>
        <taxon>Eukaryota</taxon>
        <taxon>Viridiplantae</taxon>
        <taxon>Streptophyta</taxon>
        <taxon>Embryophyta</taxon>
        <taxon>Tracheophyta</taxon>
        <taxon>Spermatophyta</taxon>
        <taxon>Magnoliopsida</taxon>
        <taxon>eudicotyledons</taxon>
        <taxon>Gunneridae</taxon>
        <taxon>Pentapetalae</taxon>
        <taxon>asterids</taxon>
        <taxon>campanulids</taxon>
        <taxon>Asterales</taxon>
        <taxon>Asteraceae</taxon>
        <taxon>Asteroideae</taxon>
        <taxon>Anthemideae</taxon>
        <taxon>Artemisiinae</taxon>
        <taxon>Artemisia</taxon>
    </lineage>
</organism>
<dbReference type="InterPro" id="IPR023296">
    <property type="entry name" value="Glyco_hydro_beta-prop_sf"/>
</dbReference>
<name>A0A2U1LII6_ARTAN</name>
<comment type="caution">
    <text evidence="5">The sequence shown here is derived from an EMBL/GenBank/DDBJ whole genome shotgun (WGS) entry which is preliminary data.</text>
</comment>
<dbReference type="STRING" id="35608.A0A2U1LII6"/>
<gene>
    <name evidence="5" type="ORF">CTI12_AA487580</name>
</gene>
<accession>A0A2U1LII6</accession>
<evidence type="ECO:0000256" key="3">
    <source>
        <dbReference type="ARBA" id="ARBA00023295"/>
    </source>
</evidence>
<evidence type="ECO:0000256" key="1">
    <source>
        <dbReference type="ARBA" id="ARBA00009902"/>
    </source>
</evidence>
<dbReference type="InterPro" id="IPR013148">
    <property type="entry name" value="Glyco_hydro_32_N"/>
</dbReference>
<keyword evidence="6" id="KW-1185">Reference proteome</keyword>
<dbReference type="InterPro" id="IPR001362">
    <property type="entry name" value="Glyco_hydro_32"/>
</dbReference>
<evidence type="ECO:0000313" key="5">
    <source>
        <dbReference type="EMBL" id="PWA48806.1"/>
    </source>
</evidence>
<dbReference type="EMBL" id="PKPP01009202">
    <property type="protein sequence ID" value="PWA48806.1"/>
    <property type="molecule type" value="Genomic_DNA"/>
</dbReference>
<dbReference type="OrthoDB" id="202537at2759"/>
<dbReference type="SMART" id="SM00640">
    <property type="entry name" value="Glyco_32"/>
    <property type="match status" value="1"/>
</dbReference>
<dbReference type="Gene3D" id="2.115.10.20">
    <property type="entry name" value="Glycosyl hydrolase domain, family 43"/>
    <property type="match status" value="1"/>
</dbReference>
<evidence type="ECO:0000313" key="6">
    <source>
        <dbReference type="Proteomes" id="UP000245207"/>
    </source>
</evidence>
<dbReference type="PANTHER" id="PTHR31953">
    <property type="entry name" value="BETA-FRUCTOFURANOSIDASE, INSOLUBLE ISOENZYME CWINV1-RELATED"/>
    <property type="match status" value="1"/>
</dbReference>
<dbReference type="GO" id="GO:0004553">
    <property type="term" value="F:hydrolase activity, hydrolyzing O-glycosyl compounds"/>
    <property type="evidence" value="ECO:0007669"/>
    <property type="project" value="InterPro"/>
</dbReference>